<feature type="region of interest" description="Disordered" evidence="5">
    <location>
        <begin position="1"/>
        <end position="36"/>
    </location>
</feature>
<evidence type="ECO:0000256" key="2">
    <source>
        <dbReference type="ARBA" id="ARBA00006295"/>
    </source>
</evidence>
<dbReference type="GO" id="GO:0045881">
    <property type="term" value="P:positive regulation of sporulation resulting in formation of a cellular spore"/>
    <property type="evidence" value="ECO:0007669"/>
    <property type="project" value="TreeGrafter"/>
</dbReference>
<evidence type="ECO:0000313" key="8">
    <source>
        <dbReference type="Proteomes" id="UP000515819"/>
    </source>
</evidence>
<dbReference type="NCBIfam" id="TIGR00180">
    <property type="entry name" value="parB_part"/>
    <property type="match status" value="1"/>
</dbReference>
<dbReference type="InterPro" id="IPR050336">
    <property type="entry name" value="Chromosome_partition/occlusion"/>
</dbReference>
<dbReference type="Gene3D" id="3.90.1530.30">
    <property type="match status" value="1"/>
</dbReference>
<accession>A0A7G9FML5</accession>
<dbReference type="InterPro" id="IPR004437">
    <property type="entry name" value="ParB/RepB/Spo0J"/>
</dbReference>
<dbReference type="FunFam" id="1.10.10.2830:FF:000001">
    <property type="entry name" value="Chromosome partitioning protein ParB"/>
    <property type="match status" value="1"/>
</dbReference>
<dbReference type="InterPro" id="IPR041468">
    <property type="entry name" value="HTH_ParB/Spo0J"/>
</dbReference>
<comment type="subcellular location">
    <subcellularLocation>
        <location evidence="1">Cytoplasm</location>
        <location evidence="1">Nucleoid</location>
    </subcellularLocation>
</comment>
<keyword evidence="3" id="KW-0159">Chromosome partition</keyword>
<evidence type="ECO:0000256" key="1">
    <source>
        <dbReference type="ARBA" id="ARBA00004453"/>
    </source>
</evidence>
<dbReference type="Pfam" id="PF17762">
    <property type="entry name" value="HTH_ParB"/>
    <property type="match status" value="1"/>
</dbReference>
<organism evidence="7 8">
    <name type="scientific">Wujia chipingensis</name>
    <dbReference type="NCBI Taxonomy" id="2763670"/>
    <lineage>
        <taxon>Bacteria</taxon>
        <taxon>Bacillati</taxon>
        <taxon>Bacillota</taxon>
        <taxon>Clostridia</taxon>
        <taxon>Lachnospirales</taxon>
        <taxon>Lachnospiraceae</taxon>
        <taxon>Wujia</taxon>
    </lineage>
</organism>
<evidence type="ECO:0000256" key="3">
    <source>
        <dbReference type="ARBA" id="ARBA00022829"/>
    </source>
</evidence>
<dbReference type="GO" id="GO:0003677">
    <property type="term" value="F:DNA binding"/>
    <property type="evidence" value="ECO:0007669"/>
    <property type="project" value="UniProtKB-KW"/>
</dbReference>
<dbReference type="GO" id="GO:0007059">
    <property type="term" value="P:chromosome segregation"/>
    <property type="evidence" value="ECO:0007669"/>
    <property type="project" value="UniProtKB-KW"/>
</dbReference>
<dbReference type="EMBL" id="CP060632">
    <property type="protein sequence ID" value="QNL99796.1"/>
    <property type="molecule type" value="Genomic_DNA"/>
</dbReference>
<dbReference type="Proteomes" id="UP000515819">
    <property type="component" value="Chromosome"/>
</dbReference>
<evidence type="ECO:0000256" key="5">
    <source>
        <dbReference type="SAM" id="MobiDB-lite"/>
    </source>
</evidence>
<dbReference type="GO" id="GO:0005694">
    <property type="term" value="C:chromosome"/>
    <property type="evidence" value="ECO:0007669"/>
    <property type="project" value="TreeGrafter"/>
</dbReference>
<dbReference type="PANTHER" id="PTHR33375:SF1">
    <property type="entry name" value="CHROMOSOME-PARTITIONING PROTEIN PARB-RELATED"/>
    <property type="match status" value="1"/>
</dbReference>
<dbReference type="KEGG" id="wcp:H9Q76_00325"/>
<evidence type="ECO:0000313" key="7">
    <source>
        <dbReference type="EMBL" id="QNL99796.1"/>
    </source>
</evidence>
<dbReference type="Pfam" id="PF23552">
    <property type="entry name" value="ParB_C"/>
    <property type="match status" value="1"/>
</dbReference>
<dbReference type="InterPro" id="IPR057240">
    <property type="entry name" value="ParB_dimer_C"/>
</dbReference>
<dbReference type="FunFam" id="3.90.1530.30:FF:000001">
    <property type="entry name" value="Chromosome partitioning protein ParB"/>
    <property type="match status" value="1"/>
</dbReference>
<dbReference type="Gene3D" id="1.10.10.2830">
    <property type="match status" value="1"/>
</dbReference>
<name>A0A7G9FML5_9FIRM</name>
<dbReference type="PANTHER" id="PTHR33375">
    <property type="entry name" value="CHROMOSOME-PARTITIONING PROTEIN PARB-RELATED"/>
    <property type="match status" value="1"/>
</dbReference>
<dbReference type="CDD" id="cd16393">
    <property type="entry name" value="SPO0J_N"/>
    <property type="match status" value="1"/>
</dbReference>
<dbReference type="InterPro" id="IPR003115">
    <property type="entry name" value="ParB_N"/>
</dbReference>
<keyword evidence="4" id="KW-0238">DNA-binding</keyword>
<dbReference type="RefSeq" id="WP_118545197.1">
    <property type="nucleotide sequence ID" value="NZ_CP060632.1"/>
</dbReference>
<dbReference type="SUPFAM" id="SSF110849">
    <property type="entry name" value="ParB/Sulfiredoxin"/>
    <property type="match status" value="1"/>
</dbReference>
<proteinExistence type="inferred from homology"/>
<evidence type="ECO:0000256" key="4">
    <source>
        <dbReference type="ARBA" id="ARBA00023125"/>
    </source>
</evidence>
<keyword evidence="8" id="KW-1185">Reference proteome</keyword>
<reference evidence="7 8" key="1">
    <citation type="submission" date="2020-08" db="EMBL/GenBank/DDBJ databases">
        <authorList>
            <person name="Liu C."/>
            <person name="Sun Q."/>
        </authorList>
    </citation>
    <scope>NUCLEOTIDE SEQUENCE [LARGE SCALE GENOMIC DNA]</scope>
    <source>
        <strain evidence="7 8">NSJ-4</strain>
    </source>
</reference>
<evidence type="ECO:0000259" key="6">
    <source>
        <dbReference type="SMART" id="SM00470"/>
    </source>
</evidence>
<dbReference type="InterPro" id="IPR036086">
    <property type="entry name" value="ParB/Sulfiredoxin_sf"/>
</dbReference>
<protein>
    <submittedName>
        <fullName evidence="7">ParB/RepB/Spo0J family partition protein</fullName>
    </submittedName>
</protein>
<dbReference type="GO" id="GO:0009295">
    <property type="term" value="C:nucleoid"/>
    <property type="evidence" value="ECO:0007669"/>
    <property type="project" value="UniProtKB-SubCell"/>
</dbReference>
<comment type="similarity">
    <text evidence="2">Belongs to the ParB family.</text>
</comment>
<feature type="domain" description="ParB-like N-terminal" evidence="6">
    <location>
        <begin position="48"/>
        <end position="137"/>
    </location>
</feature>
<sequence length="306" mass="35105">MAPKRGLGRGLSNLIPTDDTTEDVSPKASKQTKTGAVTKTEVVKKVEQTLNINRIEPNKNQPRKEFNEDALQELADSIKQFGVIEPLVVVKRKGYYELIAGERRWRAARLAGLKEVPVVIKDYDDQQIVEIALIENIQREDLNPIEEAHAYERLIQEFNLTQDEVAERVSKSRTTVTNALRLLKLTEKVQQMLIDDMLSTGHVRALITITEPQLQYETAMYIFDKKLSVRETESYVKKLLNKKPKEKTSEKEDPELSFLYKAIENRLKESLGTKTTIKAKTKDSGKIEIEYYSQEDLERITQLLAQ</sequence>
<dbReference type="Pfam" id="PF02195">
    <property type="entry name" value="ParB_N"/>
    <property type="match status" value="1"/>
</dbReference>
<dbReference type="SMART" id="SM00470">
    <property type="entry name" value="ParB"/>
    <property type="match status" value="1"/>
</dbReference>
<gene>
    <name evidence="7" type="ORF">H9Q76_00325</name>
</gene>
<dbReference type="AlphaFoldDB" id="A0A7G9FML5"/>